<organism evidence="2 3">
    <name type="scientific">Pholiota conissans</name>
    <dbReference type="NCBI Taxonomy" id="109636"/>
    <lineage>
        <taxon>Eukaryota</taxon>
        <taxon>Fungi</taxon>
        <taxon>Dikarya</taxon>
        <taxon>Basidiomycota</taxon>
        <taxon>Agaricomycotina</taxon>
        <taxon>Agaricomycetes</taxon>
        <taxon>Agaricomycetidae</taxon>
        <taxon>Agaricales</taxon>
        <taxon>Agaricineae</taxon>
        <taxon>Strophariaceae</taxon>
        <taxon>Pholiota</taxon>
    </lineage>
</organism>
<dbReference type="Gene3D" id="1.10.472.10">
    <property type="entry name" value="Cyclin-like"/>
    <property type="match status" value="1"/>
</dbReference>
<keyword evidence="3" id="KW-1185">Reference proteome</keyword>
<dbReference type="AlphaFoldDB" id="A0A9P5YQQ5"/>
<evidence type="ECO:0000256" key="1">
    <source>
        <dbReference type="SAM" id="MobiDB-lite"/>
    </source>
</evidence>
<name>A0A9P5YQQ5_9AGAR</name>
<accession>A0A9P5YQQ5</accession>
<sequence length="237" mass="27107">MRSDSKLTPCQSTEYSHLINKYSNERGNVDLTLFATVCAKRIACGSDIPESQEERWHQKFTTYIENVVRDSGVGICATIVAVTVIEQHQTDLERTGVSYEPGCVCRLFNAAYVAAMKLKDVEPRMASWLRIPSGEYAELSVAEREFYDVMQLTASIECQSYIATYGEMMEEYHELERARSRGVPWVMRTPKKRLSTSDTSQSDDDCPVNVKPSTESSREEQNPRQFLRKVWVSFKRS</sequence>
<evidence type="ECO:0000313" key="3">
    <source>
        <dbReference type="Proteomes" id="UP000807469"/>
    </source>
</evidence>
<evidence type="ECO:0000313" key="2">
    <source>
        <dbReference type="EMBL" id="KAF9473366.1"/>
    </source>
</evidence>
<comment type="caution">
    <text evidence="2">The sequence shown here is derived from an EMBL/GenBank/DDBJ whole genome shotgun (WGS) entry which is preliminary data.</text>
</comment>
<reference evidence="2" key="1">
    <citation type="submission" date="2020-11" db="EMBL/GenBank/DDBJ databases">
        <authorList>
            <consortium name="DOE Joint Genome Institute"/>
            <person name="Ahrendt S."/>
            <person name="Riley R."/>
            <person name="Andreopoulos W."/>
            <person name="Labutti K."/>
            <person name="Pangilinan J."/>
            <person name="Ruiz-Duenas F.J."/>
            <person name="Barrasa J.M."/>
            <person name="Sanchez-Garcia M."/>
            <person name="Camarero S."/>
            <person name="Miyauchi S."/>
            <person name="Serrano A."/>
            <person name="Linde D."/>
            <person name="Babiker R."/>
            <person name="Drula E."/>
            <person name="Ayuso-Fernandez I."/>
            <person name="Pacheco R."/>
            <person name="Padilla G."/>
            <person name="Ferreira P."/>
            <person name="Barriuso J."/>
            <person name="Kellner H."/>
            <person name="Castanera R."/>
            <person name="Alfaro M."/>
            <person name="Ramirez L."/>
            <person name="Pisabarro A.G."/>
            <person name="Kuo A."/>
            <person name="Tritt A."/>
            <person name="Lipzen A."/>
            <person name="He G."/>
            <person name="Yan M."/>
            <person name="Ng V."/>
            <person name="Cullen D."/>
            <person name="Martin F."/>
            <person name="Rosso M.-N."/>
            <person name="Henrissat B."/>
            <person name="Hibbett D."/>
            <person name="Martinez A.T."/>
            <person name="Grigoriev I.V."/>
        </authorList>
    </citation>
    <scope>NUCLEOTIDE SEQUENCE</scope>
    <source>
        <strain evidence="2">CIRM-BRFM 674</strain>
    </source>
</reference>
<dbReference type="Proteomes" id="UP000807469">
    <property type="component" value="Unassembled WGS sequence"/>
</dbReference>
<proteinExistence type="predicted"/>
<feature type="region of interest" description="Disordered" evidence="1">
    <location>
        <begin position="190"/>
        <end position="223"/>
    </location>
</feature>
<gene>
    <name evidence="2" type="ORF">BDN70DRAFT_997672</name>
</gene>
<protein>
    <submittedName>
        <fullName evidence="2">Uncharacterized protein</fullName>
    </submittedName>
</protein>
<dbReference type="EMBL" id="MU155448">
    <property type="protein sequence ID" value="KAF9473366.1"/>
    <property type="molecule type" value="Genomic_DNA"/>
</dbReference>